<reference evidence="3 4" key="1">
    <citation type="submission" date="2024-02" db="EMBL/GenBank/DDBJ databases">
        <title>Full genome sequence of Sphingomonas kaistensis.</title>
        <authorList>
            <person name="Poletto B.L."/>
            <person name="Silva G."/>
            <person name="Galante D."/>
            <person name="Campos K.R."/>
            <person name="Santos M.B.N."/>
            <person name="Sacchi C.T."/>
        </authorList>
    </citation>
    <scope>NUCLEOTIDE SEQUENCE [LARGE SCALE GENOMIC DNA]</scope>
    <source>
        <strain evidence="3 4">MA4R</strain>
    </source>
</reference>
<name>A0ABZ2G013_9SPHN</name>
<dbReference type="Pfam" id="PF03713">
    <property type="entry name" value="DUF305"/>
    <property type="match status" value="1"/>
</dbReference>
<protein>
    <submittedName>
        <fullName evidence="3">DUF305 domain-containing protein</fullName>
    </submittedName>
</protein>
<evidence type="ECO:0000313" key="3">
    <source>
        <dbReference type="EMBL" id="WWM70436.1"/>
    </source>
</evidence>
<feature type="domain" description="DUF305" evidence="2">
    <location>
        <begin position="114"/>
        <end position="163"/>
    </location>
</feature>
<feature type="transmembrane region" description="Helical" evidence="1">
    <location>
        <begin position="28"/>
        <end position="47"/>
    </location>
</feature>
<dbReference type="EMBL" id="CP145607">
    <property type="protein sequence ID" value="WWM70436.1"/>
    <property type="molecule type" value="Genomic_DNA"/>
</dbReference>
<dbReference type="Proteomes" id="UP001382935">
    <property type="component" value="Chromosome"/>
</dbReference>
<keyword evidence="1" id="KW-0472">Membrane</keyword>
<accession>A0ABZ2G013</accession>
<feature type="transmembrane region" description="Helical" evidence="1">
    <location>
        <begin position="89"/>
        <end position="106"/>
    </location>
</feature>
<dbReference type="InterPro" id="IPR012347">
    <property type="entry name" value="Ferritin-like"/>
</dbReference>
<evidence type="ECO:0000313" key="4">
    <source>
        <dbReference type="Proteomes" id="UP001382935"/>
    </source>
</evidence>
<gene>
    <name evidence="3" type="ORF">V6R86_07040</name>
</gene>
<evidence type="ECO:0000259" key="2">
    <source>
        <dbReference type="Pfam" id="PF03713"/>
    </source>
</evidence>
<evidence type="ECO:0000256" key="1">
    <source>
        <dbReference type="SAM" id="Phobius"/>
    </source>
</evidence>
<sequence>MQQGHEHHQTSGNKMDDAAMMRSHYKMLALNLTISLAIMYFVMFAMINSLGEFIQNVNFFYMALMMWAPMGSLMLLMMSGMYKNKRLNMALHAIFVAVFMLSFLATRQQWLVGDKQFLRSMIPHHSGAILMCRESTIRDAEIKRLCAEIIPAQQREIDEMKQIMARM</sequence>
<proteinExistence type="predicted"/>
<feature type="transmembrane region" description="Helical" evidence="1">
    <location>
        <begin position="59"/>
        <end position="77"/>
    </location>
</feature>
<keyword evidence="4" id="KW-1185">Reference proteome</keyword>
<dbReference type="InterPro" id="IPR005183">
    <property type="entry name" value="DUF305_CopM-like"/>
</dbReference>
<keyword evidence="1" id="KW-1133">Transmembrane helix</keyword>
<dbReference type="Gene3D" id="1.20.1260.10">
    <property type="match status" value="1"/>
</dbReference>
<keyword evidence="1" id="KW-0812">Transmembrane</keyword>
<organism evidence="3 4">
    <name type="scientific">Sphingomonas kaistensis</name>
    <dbReference type="NCBI Taxonomy" id="298708"/>
    <lineage>
        <taxon>Bacteria</taxon>
        <taxon>Pseudomonadati</taxon>
        <taxon>Pseudomonadota</taxon>
        <taxon>Alphaproteobacteria</taxon>
        <taxon>Sphingomonadales</taxon>
        <taxon>Sphingomonadaceae</taxon>
        <taxon>Sphingomonas</taxon>
    </lineage>
</organism>